<sequence length="219" mass="23126">MTSLSRLLIGTTGLAATLALASPAAAQQPYPYNNQGTGVLGAIVNAVTGNSYNQYPQGAYGYGQYPQGAYGYGQYPPVAYSYGQYPQGNYGYGQTNQRAAVGMCAAAAEQRISATYRGQPGYGYNSGYPGYANGYNGQIGRVLGITNVEPRYNGSLKVSGIASSGRGYGYNGQAYSNGYNGPNSYANQAADLRFTCKVNTLGQVTDVNINRNQVAYRGF</sequence>
<dbReference type="Proteomes" id="UP001165342">
    <property type="component" value="Unassembled WGS sequence"/>
</dbReference>
<evidence type="ECO:0000313" key="2">
    <source>
        <dbReference type="EMBL" id="MCL6729874.1"/>
    </source>
</evidence>
<feature type="chain" id="PRO_5047253964" evidence="1">
    <location>
        <begin position="27"/>
        <end position="219"/>
    </location>
</feature>
<accession>A0ABT0S2L4</accession>
<organism evidence="2 3">
    <name type="scientific">Sphingomonas hankyongi</name>
    <dbReference type="NCBI Taxonomy" id="2908209"/>
    <lineage>
        <taxon>Bacteria</taxon>
        <taxon>Pseudomonadati</taxon>
        <taxon>Pseudomonadota</taxon>
        <taxon>Alphaproteobacteria</taxon>
        <taxon>Sphingomonadales</taxon>
        <taxon>Sphingomonadaceae</taxon>
        <taxon>Sphingomonas</taxon>
    </lineage>
</organism>
<dbReference type="RefSeq" id="WP_249831342.1">
    <property type="nucleotide sequence ID" value="NZ_JAMGBE010000002.1"/>
</dbReference>
<gene>
    <name evidence="2" type="ORF">LZ538_07370</name>
</gene>
<name>A0ABT0S2L4_9SPHN</name>
<keyword evidence="1" id="KW-0732">Signal</keyword>
<feature type="signal peptide" evidence="1">
    <location>
        <begin position="1"/>
        <end position="26"/>
    </location>
</feature>
<dbReference type="EMBL" id="JAMGBE010000002">
    <property type="protein sequence ID" value="MCL6729874.1"/>
    <property type="molecule type" value="Genomic_DNA"/>
</dbReference>
<protein>
    <submittedName>
        <fullName evidence="2">Uncharacterized protein</fullName>
    </submittedName>
</protein>
<evidence type="ECO:0000313" key="3">
    <source>
        <dbReference type="Proteomes" id="UP001165342"/>
    </source>
</evidence>
<reference evidence="2" key="1">
    <citation type="submission" date="2022-05" db="EMBL/GenBank/DDBJ databases">
        <authorList>
            <person name="Jo J.-H."/>
            <person name="Im W.-T."/>
        </authorList>
    </citation>
    <scope>NUCLEOTIDE SEQUENCE</scope>
    <source>
        <strain evidence="2">SE220</strain>
    </source>
</reference>
<evidence type="ECO:0000256" key="1">
    <source>
        <dbReference type="SAM" id="SignalP"/>
    </source>
</evidence>
<proteinExistence type="predicted"/>
<keyword evidence="3" id="KW-1185">Reference proteome</keyword>
<comment type="caution">
    <text evidence="2">The sequence shown here is derived from an EMBL/GenBank/DDBJ whole genome shotgun (WGS) entry which is preliminary data.</text>
</comment>